<proteinExistence type="inferred from homology"/>
<comment type="similarity">
    <text evidence="4">In the N-terminal section; belongs to the glycosyltransferase 51 family.</text>
</comment>
<evidence type="ECO:0000256" key="8">
    <source>
        <dbReference type="ARBA" id="ARBA00022679"/>
    </source>
</evidence>
<dbReference type="GO" id="GO:0016020">
    <property type="term" value="C:membrane"/>
    <property type="evidence" value="ECO:0007669"/>
    <property type="project" value="UniProtKB-SubCell"/>
</dbReference>
<evidence type="ECO:0000313" key="23">
    <source>
        <dbReference type="EMBL" id="ADM94922.1"/>
    </source>
</evidence>
<keyword evidence="11" id="KW-0133">Cell shape</keyword>
<evidence type="ECO:0000256" key="15">
    <source>
        <dbReference type="ARBA" id="ARBA00023268"/>
    </source>
</evidence>
<dbReference type="InterPro" id="IPR050396">
    <property type="entry name" value="Glycosyltr_51/Transpeptidase"/>
</dbReference>
<evidence type="ECO:0000259" key="21">
    <source>
        <dbReference type="Pfam" id="PF00905"/>
    </source>
</evidence>
<comment type="subcellular location">
    <subcellularLocation>
        <location evidence="1">Membrane</location>
    </subcellularLocation>
</comment>
<comment type="catalytic activity">
    <reaction evidence="18">
        <text>[GlcNAc-(1-&gt;4)-Mur2Ac(oyl-L-Ala-gamma-D-Glu-L-Lys-D-Ala-D-Ala)](n)-di-trans,octa-cis-undecaprenyl diphosphate + beta-D-GlcNAc-(1-&gt;4)-Mur2Ac(oyl-L-Ala-gamma-D-Glu-L-Lys-D-Ala-D-Ala)-di-trans,octa-cis-undecaprenyl diphosphate = [GlcNAc-(1-&gt;4)-Mur2Ac(oyl-L-Ala-gamma-D-Glu-L-Lys-D-Ala-D-Ala)](n+1)-di-trans,octa-cis-undecaprenyl diphosphate + di-trans,octa-cis-undecaprenyl diphosphate + H(+)</text>
        <dbReference type="Rhea" id="RHEA:23708"/>
        <dbReference type="Rhea" id="RHEA-COMP:9602"/>
        <dbReference type="Rhea" id="RHEA-COMP:9603"/>
        <dbReference type="ChEBI" id="CHEBI:15378"/>
        <dbReference type="ChEBI" id="CHEBI:58405"/>
        <dbReference type="ChEBI" id="CHEBI:60033"/>
        <dbReference type="ChEBI" id="CHEBI:78435"/>
        <dbReference type="EC" id="2.4.99.28"/>
    </reaction>
</comment>
<keyword evidence="6" id="KW-0645">Protease</keyword>
<evidence type="ECO:0000256" key="12">
    <source>
        <dbReference type="ARBA" id="ARBA00022984"/>
    </source>
</evidence>
<dbReference type="GO" id="GO:0004180">
    <property type="term" value="F:carboxypeptidase activity"/>
    <property type="evidence" value="ECO:0007669"/>
    <property type="project" value="UniProtKB-KW"/>
</dbReference>
<evidence type="ECO:0000256" key="17">
    <source>
        <dbReference type="ARBA" id="ARBA00044770"/>
    </source>
</evidence>
<evidence type="ECO:0000256" key="6">
    <source>
        <dbReference type="ARBA" id="ARBA00022670"/>
    </source>
</evidence>
<dbReference type="InterPro" id="IPR001460">
    <property type="entry name" value="PCN-bd_Tpept"/>
</dbReference>
<dbReference type="InterPro" id="IPR023346">
    <property type="entry name" value="Lysozyme-like_dom_sf"/>
</dbReference>
<dbReference type="NCBIfam" id="TIGR02074">
    <property type="entry name" value="PBP_1a_fam"/>
    <property type="match status" value="1"/>
</dbReference>
<keyword evidence="8" id="KW-0808">Transferase</keyword>
<keyword evidence="9 20" id="KW-0812">Transmembrane</keyword>
<dbReference type="Gene3D" id="3.40.710.10">
    <property type="entry name" value="DD-peptidase/beta-lactamase superfamily"/>
    <property type="match status" value="1"/>
</dbReference>
<reference evidence="23" key="1">
    <citation type="submission" date="2009-11" db="EMBL/GenBank/DDBJ databases">
        <title>Microbial diversity profiles of fluids from low-temperature petroleum reservoirs with and without exogenous water perturbation.</title>
        <authorList>
            <person name="Pham V.D."/>
            <person name="Hnatow L.L."/>
            <person name="Zhang S."/>
            <person name="Fallon R.D."/>
            <person name="DeLong E.F."/>
            <person name="Keeler S.J."/>
        </authorList>
    </citation>
    <scope>NUCLEOTIDE SEQUENCE</scope>
</reference>
<dbReference type="PANTHER" id="PTHR32282">
    <property type="entry name" value="BINDING PROTEIN TRANSPEPTIDASE, PUTATIVE-RELATED"/>
    <property type="match status" value="1"/>
</dbReference>
<evidence type="ECO:0000256" key="9">
    <source>
        <dbReference type="ARBA" id="ARBA00022692"/>
    </source>
</evidence>
<dbReference type="Pfam" id="PF00912">
    <property type="entry name" value="Transgly"/>
    <property type="match status" value="1"/>
</dbReference>
<keyword evidence="5 23" id="KW-0121">Carboxypeptidase</keyword>
<name>G3BMF7_9BACT</name>
<keyword evidence="14 20" id="KW-0472">Membrane</keyword>
<evidence type="ECO:0000256" key="20">
    <source>
        <dbReference type="SAM" id="Phobius"/>
    </source>
</evidence>
<dbReference type="GO" id="GO:0009252">
    <property type="term" value="P:peptidoglycan biosynthetic process"/>
    <property type="evidence" value="ECO:0007669"/>
    <property type="project" value="UniProtKB-KW"/>
</dbReference>
<dbReference type="InterPro" id="IPR001264">
    <property type="entry name" value="Glyco_trans_51"/>
</dbReference>
<keyword evidence="13 20" id="KW-1133">Transmembrane helix</keyword>
<feature type="transmembrane region" description="Helical" evidence="20">
    <location>
        <begin position="20"/>
        <end position="42"/>
    </location>
</feature>
<protein>
    <recommendedName>
        <fullName evidence="17">peptidoglycan glycosyltransferase</fullName>
        <ecNumber evidence="17">2.4.99.28</ecNumber>
    </recommendedName>
</protein>
<evidence type="ECO:0000256" key="1">
    <source>
        <dbReference type="ARBA" id="ARBA00004370"/>
    </source>
</evidence>
<evidence type="ECO:0000259" key="22">
    <source>
        <dbReference type="Pfam" id="PF00912"/>
    </source>
</evidence>
<evidence type="ECO:0000256" key="10">
    <source>
        <dbReference type="ARBA" id="ARBA00022801"/>
    </source>
</evidence>
<organism evidence="23">
    <name type="scientific">uncultured Atribacterota bacterium</name>
    <dbReference type="NCBI Taxonomy" id="263865"/>
    <lineage>
        <taxon>Bacteria</taxon>
        <taxon>Pseudomonadati</taxon>
        <taxon>Atribacterota</taxon>
        <taxon>environmental samples</taxon>
    </lineage>
</organism>
<dbReference type="PANTHER" id="PTHR32282:SF33">
    <property type="entry name" value="PEPTIDOGLYCAN GLYCOSYLTRANSFERASE"/>
    <property type="match status" value="1"/>
</dbReference>
<feature type="domain" description="Penicillin-binding protein transpeptidase" evidence="21">
    <location>
        <begin position="324"/>
        <end position="590"/>
    </location>
</feature>
<evidence type="ECO:0000256" key="4">
    <source>
        <dbReference type="ARBA" id="ARBA00007739"/>
    </source>
</evidence>
<evidence type="ECO:0000256" key="18">
    <source>
        <dbReference type="ARBA" id="ARBA00049902"/>
    </source>
</evidence>
<dbReference type="InterPro" id="IPR012338">
    <property type="entry name" value="Beta-lactam/transpept-like"/>
</dbReference>
<dbReference type="GO" id="GO:0008360">
    <property type="term" value="P:regulation of cell shape"/>
    <property type="evidence" value="ECO:0007669"/>
    <property type="project" value="UniProtKB-KW"/>
</dbReference>
<dbReference type="SUPFAM" id="SSF53955">
    <property type="entry name" value="Lysozyme-like"/>
    <property type="match status" value="1"/>
</dbReference>
<feature type="domain" description="Glycosyl transferase family 51" evidence="22">
    <location>
        <begin position="69"/>
        <end position="243"/>
    </location>
</feature>
<dbReference type="GO" id="GO:0008955">
    <property type="term" value="F:peptidoglycan glycosyltransferase activity"/>
    <property type="evidence" value="ECO:0007669"/>
    <property type="project" value="UniProtKB-EC"/>
</dbReference>
<evidence type="ECO:0000256" key="13">
    <source>
        <dbReference type="ARBA" id="ARBA00022989"/>
    </source>
</evidence>
<comment type="pathway">
    <text evidence="2">Cell wall biogenesis; peptidoglycan biosynthesis.</text>
</comment>
<evidence type="ECO:0000256" key="3">
    <source>
        <dbReference type="ARBA" id="ARBA00007090"/>
    </source>
</evidence>
<evidence type="ECO:0000256" key="16">
    <source>
        <dbReference type="ARBA" id="ARBA00023316"/>
    </source>
</evidence>
<evidence type="ECO:0000256" key="11">
    <source>
        <dbReference type="ARBA" id="ARBA00022960"/>
    </source>
</evidence>
<keyword evidence="10" id="KW-0378">Hydrolase</keyword>
<evidence type="ECO:0000256" key="5">
    <source>
        <dbReference type="ARBA" id="ARBA00022645"/>
    </source>
</evidence>
<sequence>MNSKKKKNKKPETRSWFSKILSFALFLLILSFVLSFTFLISFSNQKMGEMVQTSNFLSPITSKVYDIKGRLITEFFQENRTPVSISEIPQHLIDAFIAIEDSNFYNHHGISIRGITRALFENIKEGRIVQGGSTITQQLAVNTFLTREETLSRKIKDALLALQIERTFTKNEILEMYLNLIYFGHGAHGVASAAELYFDKSLSELSLAESALIAGIPRRPAYYSPFINLEAALKRKNVILKRMFDLGYITEQEYLQAKEEQIVLNHNRDSKEIAPYFASYVRTILLDKYGVNMVFKGGLKIYTTLDLDMQKKAEEAFSKSGREGALIAIEPQTGHIKAMVGGKNYEESEFNRATQAYRQPGSAFKTFVYLTAIQKGISPSLIIEDAPVVYENGWSPTNYEEKEFRGPVTLREAFEDSINIVGVKLLERVGVREVIQNAQKAGIKSTLRPDLSLALGTSEVTPLEMASAYATIANMGTYVEPIAIIKVEDYNGKILEQNQPAKKQVFSEDVCYVLIKLMEGVIERGTGFNAKIGRPAAGKTGTTDEFIDAWFVGFTPELACAVYIGNDDRKPLGNRLTGGVVAAPIWRDFMSSALQDKPVKDFPRPKNVQEIEVCAKTGLLAGSSCSKKVKVTFLSGTEPTQICYEGTGTLQAMPEPYKGQPSVEETKTPIITGEKKFPLLEEIEILKKEDQKEVDQPEETKEETLQSLVEELRKRLEERDQN</sequence>
<evidence type="ECO:0000256" key="19">
    <source>
        <dbReference type="ARBA" id="ARBA00060592"/>
    </source>
</evidence>
<dbReference type="GO" id="GO:0030288">
    <property type="term" value="C:outer membrane-bounded periplasmic space"/>
    <property type="evidence" value="ECO:0007669"/>
    <property type="project" value="TreeGrafter"/>
</dbReference>
<dbReference type="GO" id="GO:0071555">
    <property type="term" value="P:cell wall organization"/>
    <property type="evidence" value="ECO:0007669"/>
    <property type="project" value="UniProtKB-KW"/>
</dbReference>
<accession>G3BMF7</accession>
<dbReference type="Gene3D" id="1.10.3810.10">
    <property type="entry name" value="Biosynthetic peptidoglycan transglycosylase-like"/>
    <property type="match status" value="1"/>
</dbReference>
<dbReference type="EMBL" id="GU180079">
    <property type="protein sequence ID" value="ADM94922.1"/>
    <property type="molecule type" value="Genomic_DNA"/>
</dbReference>
<dbReference type="Pfam" id="PF00905">
    <property type="entry name" value="Transpeptidase"/>
    <property type="match status" value="1"/>
</dbReference>
<dbReference type="GO" id="GO:0008658">
    <property type="term" value="F:penicillin binding"/>
    <property type="evidence" value="ECO:0007669"/>
    <property type="project" value="InterPro"/>
</dbReference>
<comment type="similarity">
    <text evidence="3">In the C-terminal section; belongs to the transpeptidase family.</text>
</comment>
<keyword evidence="15" id="KW-0511">Multifunctional enzyme</keyword>
<evidence type="ECO:0000256" key="14">
    <source>
        <dbReference type="ARBA" id="ARBA00023136"/>
    </source>
</evidence>
<dbReference type="EC" id="2.4.99.28" evidence="17"/>
<evidence type="ECO:0000256" key="2">
    <source>
        <dbReference type="ARBA" id="ARBA00004752"/>
    </source>
</evidence>
<comment type="pathway">
    <text evidence="19">Glycan biosynthesis.</text>
</comment>
<keyword evidence="16" id="KW-0961">Cell wall biogenesis/degradation</keyword>
<keyword evidence="7" id="KW-0328">Glycosyltransferase</keyword>
<dbReference type="FunFam" id="1.10.3810.10:FF:000003">
    <property type="entry name" value="Penicillin-binding protein 1a"/>
    <property type="match status" value="1"/>
</dbReference>
<dbReference type="SUPFAM" id="SSF56601">
    <property type="entry name" value="beta-lactamase/transpeptidase-like"/>
    <property type="match status" value="1"/>
</dbReference>
<dbReference type="AlphaFoldDB" id="G3BMF7"/>
<dbReference type="InterPro" id="IPR036950">
    <property type="entry name" value="PBP_transglycosylase"/>
</dbReference>
<dbReference type="GO" id="GO:0006508">
    <property type="term" value="P:proteolysis"/>
    <property type="evidence" value="ECO:0007669"/>
    <property type="project" value="UniProtKB-KW"/>
</dbReference>
<evidence type="ECO:0000256" key="7">
    <source>
        <dbReference type="ARBA" id="ARBA00022676"/>
    </source>
</evidence>
<keyword evidence="12" id="KW-0573">Peptidoglycan synthesis</keyword>